<reference evidence="1 2" key="2">
    <citation type="journal article" date="2018" name="New Phytol.">
        <title>High intraspecific genome diversity in the model arbuscular mycorrhizal symbiont Rhizophagus irregularis.</title>
        <authorList>
            <person name="Chen E.C.H."/>
            <person name="Morin E."/>
            <person name="Beaudet D."/>
            <person name="Noel J."/>
            <person name="Yildirir G."/>
            <person name="Ndikumana S."/>
            <person name="Charron P."/>
            <person name="St-Onge C."/>
            <person name="Giorgi J."/>
            <person name="Kruger M."/>
            <person name="Marton T."/>
            <person name="Ropars J."/>
            <person name="Grigoriev I.V."/>
            <person name="Hainaut M."/>
            <person name="Henrissat B."/>
            <person name="Roux C."/>
            <person name="Martin F."/>
            <person name="Corradi N."/>
        </authorList>
    </citation>
    <scope>NUCLEOTIDE SEQUENCE [LARGE SCALE GENOMIC DNA]</scope>
    <source>
        <strain evidence="1 2">DAOM 197198</strain>
    </source>
</reference>
<comment type="caution">
    <text evidence="1">The sequence shown here is derived from an EMBL/GenBank/DDBJ whole genome shotgun (WGS) entry which is preliminary data.</text>
</comment>
<dbReference type="EMBL" id="AUPC02000027">
    <property type="protein sequence ID" value="POG79089.1"/>
    <property type="molecule type" value="Genomic_DNA"/>
</dbReference>
<protein>
    <recommendedName>
        <fullName evidence="3">F-box domain-containing protein</fullName>
    </recommendedName>
</protein>
<sequence>MPKLYKDILYLIFQELQDNKETLYSCLFVDKTWCETIIPILWKDPWKFLKNGCKLRKRELLLNLINSNLSDESKNKLGQYFNFSYKKPLFNYVSYCKHLNLIEIKKIINNDTLIIQLEIINLLINENTKFTHLYIPKQFNYQINLFPGFQNCFSNIVFLSCSSNIGDNVLDGLSKICKSIKELELIIDENNNNCDIIKLIDIPTNLINVRLLIKYDFYIHINYEPFHKILEKSLMKHSNTIRYLKITKQPTLMILSSFIYLIRLELDCSCLGSRHYQWNCLENLSLPFLQILKARYVPIKPITNLIENTSGSLDEIKIDYTYHSENDNKRIIQVIYHNCSNLKYLTLVIKSNNLIELEKLLITCKYLIKLNILTDDRVFDWNNLFDLLIRLSPITLYKFKFYNSYVSPDLDSLKLFLDNWKGRNSLLLKFNMDINDEYSDLIEKYKAEGVINKFDYYS</sequence>
<evidence type="ECO:0008006" key="3">
    <source>
        <dbReference type="Google" id="ProtNLM"/>
    </source>
</evidence>
<name>A0A2H5SKX2_RHIID</name>
<keyword evidence="2" id="KW-1185">Reference proteome</keyword>
<organism evidence="1 2">
    <name type="scientific">Rhizophagus irregularis (strain DAOM 181602 / DAOM 197198 / MUCL 43194)</name>
    <name type="common">Arbuscular mycorrhizal fungus</name>
    <name type="synonym">Glomus intraradices</name>
    <dbReference type="NCBI Taxonomy" id="747089"/>
    <lineage>
        <taxon>Eukaryota</taxon>
        <taxon>Fungi</taxon>
        <taxon>Fungi incertae sedis</taxon>
        <taxon>Mucoromycota</taxon>
        <taxon>Glomeromycotina</taxon>
        <taxon>Glomeromycetes</taxon>
        <taxon>Glomerales</taxon>
        <taxon>Glomeraceae</taxon>
        <taxon>Rhizophagus</taxon>
    </lineage>
</organism>
<evidence type="ECO:0000313" key="2">
    <source>
        <dbReference type="Proteomes" id="UP000018888"/>
    </source>
</evidence>
<proteinExistence type="predicted"/>
<dbReference type="Proteomes" id="UP000018888">
    <property type="component" value="Unassembled WGS sequence"/>
</dbReference>
<dbReference type="AlphaFoldDB" id="A0A2H5SKX2"/>
<accession>A0A2H5SKX2</accession>
<reference evidence="1 2" key="1">
    <citation type="journal article" date="2013" name="Proc. Natl. Acad. Sci. U.S.A.">
        <title>Genome of an arbuscular mycorrhizal fungus provides insight into the oldest plant symbiosis.</title>
        <authorList>
            <person name="Tisserant E."/>
            <person name="Malbreil M."/>
            <person name="Kuo A."/>
            <person name="Kohler A."/>
            <person name="Symeonidi A."/>
            <person name="Balestrini R."/>
            <person name="Charron P."/>
            <person name="Duensing N."/>
            <person name="Frei Dit Frey N."/>
            <person name="Gianinazzi-Pearson V."/>
            <person name="Gilbert L.B."/>
            <person name="Handa Y."/>
            <person name="Herr J.R."/>
            <person name="Hijri M."/>
            <person name="Koul R."/>
            <person name="Kawaguchi M."/>
            <person name="Krajinski F."/>
            <person name="Lammers P.J."/>
            <person name="Masclaux F.G."/>
            <person name="Murat C."/>
            <person name="Morin E."/>
            <person name="Ndikumana S."/>
            <person name="Pagni M."/>
            <person name="Petitpierre D."/>
            <person name="Requena N."/>
            <person name="Rosikiewicz P."/>
            <person name="Riley R."/>
            <person name="Saito K."/>
            <person name="San Clemente H."/>
            <person name="Shapiro H."/>
            <person name="van Tuinen D."/>
            <person name="Becard G."/>
            <person name="Bonfante P."/>
            <person name="Paszkowski U."/>
            <person name="Shachar-Hill Y.Y."/>
            <person name="Tuskan G.A."/>
            <person name="Young P.W."/>
            <person name="Sanders I.R."/>
            <person name="Henrissat B."/>
            <person name="Rensing S.A."/>
            <person name="Grigoriev I.V."/>
            <person name="Corradi N."/>
            <person name="Roux C."/>
            <person name="Martin F."/>
        </authorList>
    </citation>
    <scope>NUCLEOTIDE SEQUENCE [LARGE SCALE GENOMIC DNA]</scope>
    <source>
        <strain evidence="1 2">DAOM 197198</strain>
    </source>
</reference>
<gene>
    <name evidence="1" type="ORF">GLOIN_2v1765889</name>
</gene>
<evidence type="ECO:0000313" key="1">
    <source>
        <dbReference type="EMBL" id="POG79089.1"/>
    </source>
</evidence>